<evidence type="ECO:0000256" key="1">
    <source>
        <dbReference type="SAM" id="MobiDB-lite"/>
    </source>
</evidence>
<dbReference type="Gene3D" id="3.10.450.700">
    <property type="match status" value="1"/>
</dbReference>
<feature type="region of interest" description="Disordered" evidence="1">
    <location>
        <begin position="641"/>
        <end position="666"/>
    </location>
</feature>
<dbReference type="AlphaFoldDB" id="A0A438JQP5"/>
<dbReference type="PANTHER" id="PTHR34427:SF5">
    <property type="entry name" value="DUF4283 DOMAIN-CONTAINING PROTEIN"/>
    <property type="match status" value="1"/>
</dbReference>
<evidence type="ECO:0000313" key="2">
    <source>
        <dbReference type="EMBL" id="RVX11276.1"/>
    </source>
</evidence>
<evidence type="ECO:0000313" key="3">
    <source>
        <dbReference type="Proteomes" id="UP000288805"/>
    </source>
</evidence>
<feature type="compositionally biased region" description="Basic and acidic residues" evidence="1">
    <location>
        <begin position="545"/>
        <end position="559"/>
    </location>
</feature>
<feature type="compositionally biased region" description="Polar residues" evidence="1">
    <location>
        <begin position="655"/>
        <end position="666"/>
    </location>
</feature>
<reference evidence="2 3" key="1">
    <citation type="journal article" date="2018" name="PLoS Genet.">
        <title>Population sequencing reveals clonal diversity and ancestral inbreeding in the grapevine cultivar Chardonnay.</title>
        <authorList>
            <person name="Roach M.J."/>
            <person name="Johnson D.L."/>
            <person name="Bohlmann J."/>
            <person name="van Vuuren H.J."/>
            <person name="Jones S.J."/>
            <person name="Pretorius I.S."/>
            <person name="Schmidt S.A."/>
            <person name="Borneman A.R."/>
        </authorList>
    </citation>
    <scope>NUCLEOTIDE SEQUENCE [LARGE SCALE GENOMIC DNA]</scope>
    <source>
        <strain evidence="3">cv. Chardonnay</strain>
        <tissue evidence="2">Leaf</tissue>
    </source>
</reference>
<feature type="region of interest" description="Disordered" evidence="1">
    <location>
        <begin position="343"/>
        <end position="411"/>
    </location>
</feature>
<comment type="caution">
    <text evidence="2">The sequence shown here is derived from an EMBL/GenBank/DDBJ whole genome shotgun (WGS) entry which is preliminary data.</text>
</comment>
<dbReference type="EMBL" id="QGNW01000031">
    <property type="protein sequence ID" value="RVX11276.1"/>
    <property type="molecule type" value="Genomic_DNA"/>
</dbReference>
<dbReference type="Proteomes" id="UP000288805">
    <property type="component" value="Unassembled WGS sequence"/>
</dbReference>
<accession>A0A438JQP5</accession>
<dbReference type="PANTHER" id="PTHR34427">
    <property type="entry name" value="DUF4283 DOMAIN PROTEIN"/>
    <property type="match status" value="1"/>
</dbReference>
<protein>
    <submittedName>
        <fullName evidence="2">Uncharacterized protein</fullName>
    </submittedName>
</protein>
<feature type="compositionally biased region" description="Basic and acidic residues" evidence="1">
    <location>
        <begin position="381"/>
        <end position="396"/>
    </location>
</feature>
<name>A0A438JQP5_VITVI</name>
<feature type="region of interest" description="Disordered" evidence="1">
    <location>
        <begin position="489"/>
        <end position="599"/>
    </location>
</feature>
<proteinExistence type="predicted"/>
<gene>
    <name evidence="2" type="ORF">CK203_019748</name>
</gene>
<feature type="compositionally biased region" description="Basic and acidic residues" evidence="1">
    <location>
        <begin position="490"/>
        <end position="505"/>
    </location>
</feature>
<organism evidence="2 3">
    <name type="scientific">Vitis vinifera</name>
    <name type="common">Grape</name>
    <dbReference type="NCBI Taxonomy" id="29760"/>
    <lineage>
        <taxon>Eukaryota</taxon>
        <taxon>Viridiplantae</taxon>
        <taxon>Streptophyta</taxon>
        <taxon>Embryophyta</taxon>
        <taxon>Tracheophyta</taxon>
        <taxon>Spermatophyta</taxon>
        <taxon>Magnoliopsida</taxon>
        <taxon>eudicotyledons</taxon>
        <taxon>Gunneridae</taxon>
        <taxon>Pentapetalae</taxon>
        <taxon>rosids</taxon>
        <taxon>Vitales</taxon>
        <taxon>Vitaceae</taxon>
        <taxon>Viteae</taxon>
        <taxon>Vitis</taxon>
    </lineage>
</organism>
<sequence length="666" mass="72627">MVKVLVERKTFLIRLEGKQGGEWCSITEISRGSVFALGFEKEAVEWLVDYLTKALALKSHMGFNKKFRGKCRVHLMEVGFNNHGRFIRISEYVTNRKPSVLIIPEGDKGRGWENIKHALSSLLVAHYPNVLEKGRNIRGESWSHNYEGSMHRSYAKVVSDEGPRGGGLVPIGRWARAVVCESKFDRENWAEVGRSVARSLGKKGVVTVVPISARNGVFFVETIEEAIFLHDLRKIKVGERNIIQLRRWSPKENAEIDGKFREGWIELRGLPFHLWSEVHLKKIVEQWGTVNEIDWRTLKLFDLSRARLKIAMRDKAILPALLEVSDGEWVFTVIVVVVGDEEGRRGGEKGESTRVAGASHSGTDGGKRGESGRSTAGGRCRVGEDNRQRKEGEKGRAMITSAGKCDKGHQLPSQSCLKTDGMDGIEATGGEWAGEDEAITDVGCRACERKAQSLARPGLSAVITGCKLKGPMGLGLSPEGLTPFVTGTSLRKEEDSSSAIEKGKPDPGPSSNDGESGVAASPFHAERPRWIAKGTQGQKIQAPQEEFRGKGFGAEKEEISNNASSDEDMEGFLGRVESDPRGSAVMGMPSSPVTRGKGPNLLGNCGSMVAESLEVTPYLFQPTQQYIPSSSGLTNSLLNPSVSIPSPSTPLLPVSASQSLAPTETE</sequence>
<feature type="compositionally biased region" description="Basic and acidic residues" evidence="1">
    <location>
        <begin position="343"/>
        <end position="352"/>
    </location>
</feature>